<dbReference type="Proteomes" id="UP000435112">
    <property type="component" value="Unassembled WGS sequence"/>
</dbReference>
<organism evidence="2 7">
    <name type="scientific">Phytophthora rubi</name>
    <dbReference type="NCBI Taxonomy" id="129364"/>
    <lineage>
        <taxon>Eukaryota</taxon>
        <taxon>Sar</taxon>
        <taxon>Stramenopiles</taxon>
        <taxon>Oomycota</taxon>
        <taxon>Peronosporomycetes</taxon>
        <taxon>Peronosporales</taxon>
        <taxon>Peronosporaceae</taxon>
        <taxon>Phytophthora</taxon>
    </lineage>
</organism>
<dbReference type="EMBL" id="QXFT01000923">
    <property type="protein sequence ID" value="KAE9333211.1"/>
    <property type="molecule type" value="Genomic_DNA"/>
</dbReference>
<feature type="compositionally biased region" description="Basic residues" evidence="1">
    <location>
        <begin position="74"/>
        <end position="86"/>
    </location>
</feature>
<dbReference type="EMBL" id="QXFV01000924">
    <property type="protein sequence ID" value="KAE9020980.1"/>
    <property type="molecule type" value="Genomic_DNA"/>
</dbReference>
<evidence type="ECO:0000313" key="7">
    <source>
        <dbReference type="Proteomes" id="UP000435112"/>
    </source>
</evidence>
<dbReference type="Proteomes" id="UP000434957">
    <property type="component" value="Unassembled WGS sequence"/>
</dbReference>
<name>A0A6A3L835_9STRA</name>
<feature type="region of interest" description="Disordered" evidence="1">
    <location>
        <begin position="61"/>
        <end position="86"/>
    </location>
</feature>
<sequence>MKPGRVLVRACQQVAGAAVLSCAFSQRCRAFSRSIEDRTRPSDRLLPSRLQSAGQKAECTASDAQAAVTGTGRRVQRVQHCRLRPP</sequence>
<proteinExistence type="predicted"/>
<evidence type="ECO:0000313" key="6">
    <source>
        <dbReference type="Proteomes" id="UP000434957"/>
    </source>
</evidence>
<protein>
    <submittedName>
        <fullName evidence="2">Uncharacterized protein</fullName>
    </submittedName>
</protein>
<gene>
    <name evidence="3" type="ORF">PR001_g13472</name>
    <name evidence="2" type="ORF">PR002_g13850</name>
    <name evidence="4" type="ORF">PR003_g14132</name>
</gene>
<accession>A0A6A3L835</accession>
<evidence type="ECO:0000313" key="4">
    <source>
        <dbReference type="EMBL" id="KAE9333211.1"/>
    </source>
</evidence>
<dbReference type="PROSITE" id="PS51257">
    <property type="entry name" value="PROKAR_LIPOPROTEIN"/>
    <property type="match status" value="1"/>
</dbReference>
<evidence type="ECO:0000313" key="2">
    <source>
        <dbReference type="EMBL" id="KAE9015712.1"/>
    </source>
</evidence>
<dbReference type="AlphaFoldDB" id="A0A6A3L835"/>
<dbReference type="EMBL" id="QXFU01000936">
    <property type="protein sequence ID" value="KAE9015712.1"/>
    <property type="molecule type" value="Genomic_DNA"/>
</dbReference>
<evidence type="ECO:0000313" key="3">
    <source>
        <dbReference type="EMBL" id="KAE9020980.1"/>
    </source>
</evidence>
<evidence type="ECO:0000256" key="1">
    <source>
        <dbReference type="SAM" id="MobiDB-lite"/>
    </source>
</evidence>
<keyword evidence="6" id="KW-1185">Reference proteome</keyword>
<evidence type="ECO:0000313" key="5">
    <source>
        <dbReference type="Proteomes" id="UP000429607"/>
    </source>
</evidence>
<reference evidence="5 7" key="1">
    <citation type="submission" date="2018-09" db="EMBL/GenBank/DDBJ databases">
        <title>Genomic investigation of the strawberry pathogen Phytophthora fragariae indicates pathogenicity is determined by transcriptional variation in three key races.</title>
        <authorList>
            <person name="Adams T.M."/>
            <person name="Armitage A.D."/>
            <person name="Sobczyk M.K."/>
            <person name="Bates H.J."/>
            <person name="Dunwell J.M."/>
            <person name="Nellist C.F."/>
            <person name="Harrison R.J."/>
        </authorList>
    </citation>
    <scope>NUCLEOTIDE SEQUENCE [LARGE SCALE GENOMIC DNA]</scope>
    <source>
        <strain evidence="3 5">SCRP249</strain>
        <strain evidence="2 7">SCRP324</strain>
        <strain evidence="4 6">SCRP333</strain>
    </source>
</reference>
<comment type="caution">
    <text evidence="2">The sequence shown here is derived from an EMBL/GenBank/DDBJ whole genome shotgun (WGS) entry which is preliminary data.</text>
</comment>
<dbReference type="Proteomes" id="UP000429607">
    <property type="component" value="Unassembled WGS sequence"/>
</dbReference>